<sequence>MSARRKSLLRSTSGAVAPTVALSLFGLVAVGGIAFDYARMASLDSELQTAADQAALAAATQLDGKSNACSRAASAASALITNNTRFANDHGGFAVTIANETACDRTGFIKFYKNKDRSDTGTLTDADANFVEVTVNSRTAYFALTPIVSALSSGPLSAKAYAGVGSAICKVPPVMMCNPDEPTGNTNESYAFNAVRGDGLKLITGNADAPGNFGWLDSVFQNGANGLAAALGYDTIQADCQTVDGVSTKTGMSTSVLDALNTRFDVYANGNSTCPSQYGGTCSPSSNTRKDLVCNSNDGLTCNNNFGVSSNPYRPTTVAALTSSYPDIMGYPRDLCHAVPQGSQTCGIVGNATWDRDAYFRVNYGWTSQAAWIAGTNNALGPTATRYEVYNWEVAHPSVIGGDNKSHGIGVPHVTNGKETGFGIPANNIAGITPSSAGVDRRRISVAVLNCNALNLHGKTTGIDPVKWLDVFLVEPAFARGKGNNTYTDKKEVYVEVIGDTGSGANGASNPQVIERSVPYLIE</sequence>
<evidence type="ECO:0000313" key="4">
    <source>
        <dbReference type="Proteomes" id="UP000033874"/>
    </source>
</evidence>
<protein>
    <recommendedName>
        <fullName evidence="2">Putative Flp pilus-assembly TadG-like N-terminal domain-containing protein</fullName>
    </recommendedName>
</protein>
<keyword evidence="1" id="KW-0472">Membrane</keyword>
<dbReference type="Proteomes" id="UP000033874">
    <property type="component" value="Unassembled WGS sequence"/>
</dbReference>
<dbReference type="InterPro" id="IPR028087">
    <property type="entry name" value="Tad_N"/>
</dbReference>
<dbReference type="Pfam" id="PF13400">
    <property type="entry name" value="Tad"/>
    <property type="match status" value="1"/>
</dbReference>
<dbReference type="EMBL" id="LBIC01000003">
    <property type="protein sequence ID" value="KKW92916.1"/>
    <property type="molecule type" value="Genomic_DNA"/>
</dbReference>
<name>A0A0M3AVI1_9SPHN</name>
<organism evidence="3 4">
    <name type="scientific">Sphingobium chungbukense</name>
    <dbReference type="NCBI Taxonomy" id="56193"/>
    <lineage>
        <taxon>Bacteria</taxon>
        <taxon>Pseudomonadati</taxon>
        <taxon>Pseudomonadota</taxon>
        <taxon>Alphaproteobacteria</taxon>
        <taxon>Sphingomonadales</taxon>
        <taxon>Sphingomonadaceae</taxon>
        <taxon>Sphingobium</taxon>
    </lineage>
</organism>
<dbReference type="RefSeq" id="WP_046763125.1">
    <property type="nucleotide sequence ID" value="NZ_LBIC01000003.1"/>
</dbReference>
<keyword evidence="1" id="KW-0812">Transmembrane</keyword>
<accession>A0A0M3AVI1</accession>
<keyword evidence="4" id="KW-1185">Reference proteome</keyword>
<feature type="domain" description="Putative Flp pilus-assembly TadG-like N-terminal" evidence="2">
    <location>
        <begin position="14"/>
        <end position="60"/>
    </location>
</feature>
<dbReference type="PATRIC" id="fig|56193.3.peg.1755"/>
<evidence type="ECO:0000259" key="2">
    <source>
        <dbReference type="Pfam" id="PF13400"/>
    </source>
</evidence>
<reference evidence="3 4" key="1">
    <citation type="submission" date="2015-04" db="EMBL/GenBank/DDBJ databases">
        <title>Genome sequence of aromatic hydrocarbons-degrading Sphingobium chungbukense DJ77.</title>
        <authorList>
            <person name="Kim Y.-C."/>
            <person name="Chae J.-C."/>
        </authorList>
    </citation>
    <scope>NUCLEOTIDE SEQUENCE [LARGE SCALE GENOMIC DNA]</scope>
    <source>
        <strain evidence="3 4">DJ77</strain>
    </source>
</reference>
<feature type="transmembrane region" description="Helical" evidence="1">
    <location>
        <begin position="12"/>
        <end position="35"/>
    </location>
</feature>
<evidence type="ECO:0000256" key="1">
    <source>
        <dbReference type="SAM" id="Phobius"/>
    </source>
</evidence>
<comment type="caution">
    <text evidence="3">The sequence shown here is derived from an EMBL/GenBank/DDBJ whole genome shotgun (WGS) entry which is preliminary data.</text>
</comment>
<keyword evidence="1" id="KW-1133">Transmembrane helix</keyword>
<dbReference type="AlphaFoldDB" id="A0A0M3AVI1"/>
<gene>
    <name evidence="3" type="ORF">YP76_08485</name>
</gene>
<dbReference type="STRING" id="56193.YP76_08485"/>
<proteinExistence type="predicted"/>
<evidence type="ECO:0000313" key="3">
    <source>
        <dbReference type="EMBL" id="KKW92916.1"/>
    </source>
</evidence>